<name>A0ABN6D652_9BURK</name>
<accession>A0ABN6D652</accession>
<dbReference type="SMART" id="SM00347">
    <property type="entry name" value="HTH_MARR"/>
    <property type="match status" value="1"/>
</dbReference>
<dbReference type="PRINTS" id="PR00598">
    <property type="entry name" value="HTHMARR"/>
</dbReference>
<dbReference type="InterPro" id="IPR039422">
    <property type="entry name" value="MarR/SlyA-like"/>
</dbReference>
<evidence type="ECO:0000313" key="5">
    <source>
        <dbReference type="EMBL" id="BCO27138.1"/>
    </source>
</evidence>
<dbReference type="Proteomes" id="UP000824366">
    <property type="component" value="Chromosome"/>
</dbReference>
<dbReference type="Pfam" id="PF01047">
    <property type="entry name" value="MarR"/>
    <property type="match status" value="1"/>
</dbReference>
<keyword evidence="6" id="KW-1185">Reference proteome</keyword>
<dbReference type="InterPro" id="IPR000835">
    <property type="entry name" value="HTH_MarR-typ"/>
</dbReference>
<evidence type="ECO:0000313" key="6">
    <source>
        <dbReference type="Proteomes" id="UP000824366"/>
    </source>
</evidence>
<dbReference type="InterPro" id="IPR023187">
    <property type="entry name" value="Tscrpt_reg_MarR-type_CS"/>
</dbReference>
<gene>
    <name evidence="5" type="ORF">MIZ03_2025</name>
</gene>
<keyword evidence="1" id="KW-0805">Transcription regulation</keyword>
<dbReference type="PANTHER" id="PTHR33164:SF95">
    <property type="entry name" value="TRANSCRIPTIONAL REGULATOR"/>
    <property type="match status" value="1"/>
</dbReference>
<dbReference type="PANTHER" id="PTHR33164">
    <property type="entry name" value="TRANSCRIPTIONAL REGULATOR, MARR FAMILY"/>
    <property type="match status" value="1"/>
</dbReference>
<evidence type="ECO:0000256" key="1">
    <source>
        <dbReference type="ARBA" id="ARBA00023015"/>
    </source>
</evidence>
<dbReference type="PROSITE" id="PS50995">
    <property type="entry name" value="HTH_MARR_2"/>
    <property type="match status" value="1"/>
</dbReference>
<dbReference type="InterPro" id="IPR036390">
    <property type="entry name" value="WH_DNA-bd_sf"/>
</dbReference>
<keyword evidence="2" id="KW-0238">DNA-binding</keyword>
<evidence type="ECO:0000256" key="3">
    <source>
        <dbReference type="ARBA" id="ARBA00023163"/>
    </source>
</evidence>
<dbReference type="PROSITE" id="PS01117">
    <property type="entry name" value="HTH_MARR_1"/>
    <property type="match status" value="1"/>
</dbReference>
<dbReference type="InterPro" id="IPR036388">
    <property type="entry name" value="WH-like_DNA-bd_sf"/>
</dbReference>
<dbReference type="EMBL" id="AP024238">
    <property type="protein sequence ID" value="BCO27138.1"/>
    <property type="molecule type" value="Genomic_DNA"/>
</dbReference>
<dbReference type="Gene3D" id="1.10.10.10">
    <property type="entry name" value="Winged helix-like DNA-binding domain superfamily/Winged helix DNA-binding domain"/>
    <property type="match status" value="1"/>
</dbReference>
<keyword evidence="3" id="KW-0804">Transcription</keyword>
<proteinExistence type="predicted"/>
<reference evidence="5 6" key="1">
    <citation type="journal article" date="2021" name="Microbiol. Spectr.">
        <title>A Single Bacterium Capable of Oxidation and Reduction of Iron at Circumneutral pH.</title>
        <authorList>
            <person name="Kato S."/>
            <person name="Ohkuma M."/>
        </authorList>
    </citation>
    <scope>NUCLEOTIDE SEQUENCE [LARGE SCALE GENOMIC DNA]</scope>
    <source>
        <strain evidence="5 6">MIZ03</strain>
    </source>
</reference>
<evidence type="ECO:0000259" key="4">
    <source>
        <dbReference type="PROSITE" id="PS50995"/>
    </source>
</evidence>
<feature type="domain" description="HTH marR-type" evidence="4">
    <location>
        <begin position="41"/>
        <end position="170"/>
    </location>
</feature>
<organism evidence="5 6">
    <name type="scientific">Rhodoferax lithotrophicus</name>
    <dbReference type="NCBI Taxonomy" id="2798804"/>
    <lineage>
        <taxon>Bacteria</taxon>
        <taxon>Pseudomonadati</taxon>
        <taxon>Pseudomonadota</taxon>
        <taxon>Betaproteobacteria</taxon>
        <taxon>Burkholderiales</taxon>
        <taxon>Comamonadaceae</taxon>
        <taxon>Rhodoferax</taxon>
    </lineage>
</organism>
<sequence>MLIISVLMISVMIKFNPQIRVFPKLEEKIMIPTAVHVDQIPGHAIRRLQQIAVGIFHQEAQEFGMTPVQYAVLQTVHNHPGTDQRTLAGLIALDTSNTASVVDRLEARGLITRQVSPQDRRVRLLELTQEGEKLLQDVIPCMERAQQRILEPLSPIDQIEFMRLLNLLVSESKDFSRVPSEAGKKEN</sequence>
<dbReference type="SUPFAM" id="SSF46785">
    <property type="entry name" value="Winged helix' DNA-binding domain"/>
    <property type="match status" value="1"/>
</dbReference>
<evidence type="ECO:0000256" key="2">
    <source>
        <dbReference type="ARBA" id="ARBA00023125"/>
    </source>
</evidence>
<protein>
    <submittedName>
        <fullName evidence="5">Transcriptional regulator SlyA</fullName>
    </submittedName>
</protein>